<feature type="domain" description="Disease resistance R13L4/SHOC-2-like LRR" evidence="7">
    <location>
        <begin position="583"/>
        <end position="913"/>
    </location>
</feature>
<dbReference type="Pfam" id="PF23559">
    <property type="entry name" value="WHD_DRP"/>
    <property type="match status" value="1"/>
</dbReference>
<dbReference type="Gene3D" id="3.80.10.10">
    <property type="entry name" value="Ribonuclease Inhibitor"/>
    <property type="match status" value="1"/>
</dbReference>
<evidence type="ECO:0000259" key="4">
    <source>
        <dbReference type="Pfam" id="PF00931"/>
    </source>
</evidence>
<dbReference type="InterPro" id="IPR055414">
    <property type="entry name" value="LRR_R13L4/SHOC2-like"/>
</dbReference>
<keyword evidence="3" id="KW-0611">Plant defense</keyword>
<dbReference type="InterPro" id="IPR027417">
    <property type="entry name" value="P-loop_NTPase"/>
</dbReference>
<sequence length="962" mass="110913">MAEFLVLNLAEAFVSQAIQRIDDLLTHEADSLSSVKNDVENLRTELTRIKCFLEDASNKQKQDKRVRNWVAEVRDLACEIEDAIDTYIYKVHSSCVLKGGFHLIKLRKRINSIKDKLRSISESRQRYQIQFSSGEVFDSLRNLRRSYPDDDEEDGHVISMESTMAALKAQLMKEEDRRSIVSIVGMGGLGKTTLAKKVYKDVDVMKQFDCHAWVFVSQKYVLREVLSEILMQVGFQAEQERILRKEIIPIKELLEERRNRREILKGLEDHDLVESIKDELRDKRYLIVLDDVWSIEAWSTIQSAFPIGKPGSKILFTTRIERVAFSADPQSSAIKPPLLTPEESWELLKRKAIPSKALSESGGYPSEFEELGKEMLDKCGGLPLAIVVLAGLLRTKINSSQQLEKLKKDVKTLIINNLKSERQYRVEDILELSFQDLPYYLKPCFLYLGIFPEETDIPKRKLIRLWIAEGFVPILGGEVQAENIAEQYLGELIDRCMVQVGKRDHTGKGVKTCQLHDLFRDFCTSKSKEEVFFGIMKQNNMNMMVPSSSVHHYSPTTHARRVTIHVNHGRDCGAPSMQQVHPHLRSLLCFGMHTLPFLSLRKKSLMLLRVLELDFIRGRFTDTKLLRGIGNLVHLRYMRICGIEKKWRLPNSIGNLPKLHTLDLGDNSEVFLPRTLSRLINLRYLSLPCSTRACPIVRSPLFGNNCLTNIEKLKGVNARDLIRNGAVLPLPNILKLEIRMFRRDNDVGLVLKSLSSRLGHLRSLCIELNECDFSDLQLLSHCYDLTKLGLFGGSSQQNFSFIPKSLTKLELAYFLLNQDKFVVLEKLPNLRILQLRSDYLSYDTEDRSHYEGYKLVCSAGGFPKLEILKLRRLQGLVEWEVEESAMTNIKRLDIERIPKLWMMPEGLKYVTTLRELNICSMWKVFENRLKVEDGIEGEDFHKVQHIPSISFSHTWWEYMAYE</sequence>
<dbReference type="Gene3D" id="3.40.50.300">
    <property type="entry name" value="P-loop containing nucleotide triphosphate hydrolases"/>
    <property type="match status" value="1"/>
</dbReference>
<dbReference type="EMBL" id="KE346300">
    <property type="protein sequence ID" value="EXC32399.1"/>
    <property type="molecule type" value="Genomic_DNA"/>
</dbReference>
<evidence type="ECO:0000256" key="1">
    <source>
        <dbReference type="ARBA" id="ARBA00022737"/>
    </source>
</evidence>
<dbReference type="GO" id="GO:0043531">
    <property type="term" value="F:ADP binding"/>
    <property type="evidence" value="ECO:0007669"/>
    <property type="project" value="InterPro"/>
</dbReference>
<dbReference type="PRINTS" id="PR00364">
    <property type="entry name" value="DISEASERSIST"/>
</dbReference>
<dbReference type="InterPro" id="IPR032675">
    <property type="entry name" value="LRR_dom_sf"/>
</dbReference>
<dbReference type="Pfam" id="PF23598">
    <property type="entry name" value="LRR_14"/>
    <property type="match status" value="1"/>
</dbReference>
<reference evidence="9" key="1">
    <citation type="submission" date="2013-01" db="EMBL/GenBank/DDBJ databases">
        <title>Draft Genome Sequence of a Mulberry Tree, Morus notabilis C.K. Schneid.</title>
        <authorList>
            <person name="He N."/>
            <person name="Zhao S."/>
        </authorList>
    </citation>
    <scope>NUCLEOTIDE SEQUENCE</scope>
</reference>
<organism evidence="8 9">
    <name type="scientific">Morus notabilis</name>
    <dbReference type="NCBI Taxonomy" id="981085"/>
    <lineage>
        <taxon>Eukaryota</taxon>
        <taxon>Viridiplantae</taxon>
        <taxon>Streptophyta</taxon>
        <taxon>Embryophyta</taxon>
        <taxon>Tracheophyta</taxon>
        <taxon>Spermatophyta</taxon>
        <taxon>Magnoliopsida</taxon>
        <taxon>eudicotyledons</taxon>
        <taxon>Gunneridae</taxon>
        <taxon>Pentapetalae</taxon>
        <taxon>rosids</taxon>
        <taxon>fabids</taxon>
        <taxon>Rosales</taxon>
        <taxon>Moraceae</taxon>
        <taxon>Moreae</taxon>
        <taxon>Morus</taxon>
    </lineage>
</organism>
<dbReference type="InterPro" id="IPR058922">
    <property type="entry name" value="WHD_DRP"/>
</dbReference>
<feature type="domain" description="NB-ARC" evidence="4">
    <location>
        <begin position="161"/>
        <end position="356"/>
    </location>
</feature>
<dbReference type="eggNOG" id="KOG4658">
    <property type="taxonomic scope" value="Eukaryota"/>
</dbReference>
<dbReference type="SUPFAM" id="SSF52540">
    <property type="entry name" value="P-loop containing nucleoside triphosphate hydrolases"/>
    <property type="match status" value="1"/>
</dbReference>
<gene>
    <name evidence="8" type="ORF">L484_001625</name>
</gene>
<evidence type="ECO:0000256" key="3">
    <source>
        <dbReference type="ARBA" id="ARBA00022821"/>
    </source>
</evidence>
<dbReference type="CDD" id="cd14798">
    <property type="entry name" value="RX-CC_like"/>
    <property type="match status" value="1"/>
</dbReference>
<dbReference type="FunFam" id="3.40.50.300:FF:001091">
    <property type="entry name" value="Probable disease resistance protein At1g61300"/>
    <property type="match status" value="1"/>
</dbReference>
<dbReference type="AlphaFoldDB" id="W9SJY9"/>
<dbReference type="Pfam" id="PF00931">
    <property type="entry name" value="NB-ARC"/>
    <property type="match status" value="1"/>
</dbReference>
<dbReference type="Gene3D" id="1.20.5.4130">
    <property type="match status" value="1"/>
</dbReference>
<dbReference type="Gene3D" id="1.10.10.10">
    <property type="entry name" value="Winged helix-like DNA-binding domain superfamily/Winged helix DNA-binding domain"/>
    <property type="match status" value="1"/>
</dbReference>
<evidence type="ECO:0000256" key="2">
    <source>
        <dbReference type="ARBA" id="ARBA00022741"/>
    </source>
</evidence>
<dbReference type="InterPro" id="IPR002182">
    <property type="entry name" value="NB-ARC"/>
</dbReference>
<dbReference type="Pfam" id="PF18052">
    <property type="entry name" value="Rx_N"/>
    <property type="match status" value="1"/>
</dbReference>
<dbReference type="Gene3D" id="1.10.8.430">
    <property type="entry name" value="Helical domain of apoptotic protease-activating factors"/>
    <property type="match status" value="1"/>
</dbReference>
<dbReference type="InterPro" id="IPR041118">
    <property type="entry name" value="Rx_N"/>
</dbReference>
<evidence type="ECO:0000313" key="8">
    <source>
        <dbReference type="EMBL" id="EXC32399.1"/>
    </source>
</evidence>
<dbReference type="PANTHER" id="PTHR23155">
    <property type="entry name" value="DISEASE RESISTANCE PROTEIN RP"/>
    <property type="match status" value="1"/>
</dbReference>
<proteinExistence type="predicted"/>
<accession>W9SJY9</accession>
<dbReference type="OrthoDB" id="646178at2759"/>
<evidence type="ECO:0000259" key="6">
    <source>
        <dbReference type="Pfam" id="PF23559"/>
    </source>
</evidence>
<dbReference type="InterPro" id="IPR036388">
    <property type="entry name" value="WH-like_DNA-bd_sf"/>
</dbReference>
<evidence type="ECO:0000259" key="5">
    <source>
        <dbReference type="Pfam" id="PF18052"/>
    </source>
</evidence>
<feature type="domain" description="Disease resistance protein winged helix" evidence="6">
    <location>
        <begin position="450"/>
        <end position="522"/>
    </location>
</feature>
<dbReference type="PANTHER" id="PTHR23155:SF1185">
    <property type="entry name" value="DISEASE RESISTANCE RPP8-LIKE PROTEIN 3-RELATED"/>
    <property type="match status" value="1"/>
</dbReference>
<dbReference type="SUPFAM" id="SSF52058">
    <property type="entry name" value="L domain-like"/>
    <property type="match status" value="1"/>
</dbReference>
<protein>
    <submittedName>
        <fullName evidence="8">Putative disease resistance protein</fullName>
    </submittedName>
</protein>
<dbReference type="InterPro" id="IPR038005">
    <property type="entry name" value="RX-like_CC"/>
</dbReference>
<feature type="domain" description="Disease resistance N-terminal" evidence="5">
    <location>
        <begin position="13"/>
        <end position="94"/>
    </location>
</feature>
<dbReference type="InterPro" id="IPR044974">
    <property type="entry name" value="Disease_R_plants"/>
</dbReference>
<evidence type="ECO:0000313" key="9">
    <source>
        <dbReference type="Proteomes" id="UP000030645"/>
    </source>
</evidence>
<evidence type="ECO:0000259" key="7">
    <source>
        <dbReference type="Pfam" id="PF23598"/>
    </source>
</evidence>
<dbReference type="KEGG" id="mnt:21385223"/>
<keyword evidence="2" id="KW-0547">Nucleotide-binding</keyword>
<dbReference type="InterPro" id="IPR042197">
    <property type="entry name" value="Apaf_helical"/>
</dbReference>
<keyword evidence="1" id="KW-0677">Repeat</keyword>
<dbReference type="FunFam" id="1.10.10.10:FF:000322">
    <property type="entry name" value="Probable disease resistance protein At1g63360"/>
    <property type="match status" value="1"/>
</dbReference>
<keyword evidence="9" id="KW-1185">Reference proteome</keyword>
<dbReference type="Proteomes" id="UP000030645">
    <property type="component" value="Unassembled WGS sequence"/>
</dbReference>
<dbReference type="GO" id="GO:0098542">
    <property type="term" value="P:defense response to other organism"/>
    <property type="evidence" value="ECO:0007669"/>
    <property type="project" value="TreeGrafter"/>
</dbReference>
<name>W9SJY9_9ROSA</name>